<name>A0ABW0BR48_9BACT</name>
<dbReference type="EMBL" id="JBHSKS010000001">
    <property type="protein sequence ID" value="MFC5190283.1"/>
    <property type="molecule type" value="Genomic_DNA"/>
</dbReference>
<accession>A0ABW0BR48</accession>
<dbReference type="RefSeq" id="WP_377911208.1">
    <property type="nucleotide sequence ID" value="NZ_JBHSKS010000001.1"/>
</dbReference>
<gene>
    <name evidence="2" type="ORF">ACFPIK_00785</name>
</gene>
<evidence type="ECO:0000256" key="1">
    <source>
        <dbReference type="SAM" id="Phobius"/>
    </source>
</evidence>
<evidence type="ECO:0000313" key="3">
    <source>
        <dbReference type="Proteomes" id="UP001596163"/>
    </source>
</evidence>
<evidence type="ECO:0000313" key="2">
    <source>
        <dbReference type="EMBL" id="MFC5190283.1"/>
    </source>
</evidence>
<sequence length="500" mass="56993">MANLFSWFSLLMCLLFIWIGINKGFDISDEGFYVLLTVPTQENQSGIINYDLFFKLIFQVTGISFSLIDLRLIRLVGYFFAGYALTEFLKSRFDTSLSKSQIYLFSILGLFSGYAFLPPTLSYNSLTVVLACFWLNTIFYNPDHSLKSVSLGLILAFMVYVKITVALGLLFFSIGILILKGKFSLRSTILLIIPFLILEGIFWIWLEDCALARLSEAIPFTASRPGYGLAQLIKTPLIGLIFTLIGVLIGGLIAKSKERSYLFVALSLLLSFGLLYWLIRFTHVTDEWNHAFLLSTSVFLGYAWVDSNKILSLSLEEMTMFFLPFLLHFGSNVYWLRIGIHYWVFWGVLILLKNPITSQQLLNLVGFLAMVLVFNGIWWHPFGQEKPLWTAKVDFNRGGEVIKVEESLVEVVGRIQHFAINREITQIQTAYRIPGLIWLAGYQIPYSSNVWDKNQLQLISPSPPNVILYSPIQSLPEGWIYTQSQPLGSVQGNLIYLLWN</sequence>
<protein>
    <recommendedName>
        <fullName evidence="4">Glycosyltransferase RgtA/B/C/D-like domain-containing protein</fullName>
    </recommendedName>
</protein>
<organism evidence="2 3">
    <name type="scientific">Algoriphagus aquatilis</name>
    <dbReference type="NCBI Taxonomy" id="490186"/>
    <lineage>
        <taxon>Bacteria</taxon>
        <taxon>Pseudomonadati</taxon>
        <taxon>Bacteroidota</taxon>
        <taxon>Cytophagia</taxon>
        <taxon>Cytophagales</taxon>
        <taxon>Cyclobacteriaceae</taxon>
        <taxon>Algoriphagus</taxon>
    </lineage>
</organism>
<reference evidence="3" key="1">
    <citation type="journal article" date="2019" name="Int. J. Syst. Evol. Microbiol.">
        <title>The Global Catalogue of Microorganisms (GCM) 10K type strain sequencing project: providing services to taxonomists for standard genome sequencing and annotation.</title>
        <authorList>
            <consortium name="The Broad Institute Genomics Platform"/>
            <consortium name="The Broad Institute Genome Sequencing Center for Infectious Disease"/>
            <person name="Wu L."/>
            <person name="Ma J."/>
        </authorList>
    </citation>
    <scope>NUCLEOTIDE SEQUENCE [LARGE SCALE GENOMIC DNA]</scope>
    <source>
        <strain evidence="3">CGMCC 1.7030</strain>
    </source>
</reference>
<feature type="transmembrane region" description="Helical" evidence="1">
    <location>
        <begin position="237"/>
        <end position="254"/>
    </location>
</feature>
<feature type="transmembrane region" description="Helical" evidence="1">
    <location>
        <begin position="153"/>
        <end position="179"/>
    </location>
</feature>
<evidence type="ECO:0008006" key="4">
    <source>
        <dbReference type="Google" id="ProtNLM"/>
    </source>
</evidence>
<feature type="transmembrane region" description="Helical" evidence="1">
    <location>
        <begin position="325"/>
        <end position="349"/>
    </location>
</feature>
<keyword evidence="1" id="KW-0812">Transmembrane</keyword>
<dbReference type="Proteomes" id="UP001596163">
    <property type="component" value="Unassembled WGS sequence"/>
</dbReference>
<feature type="transmembrane region" description="Helical" evidence="1">
    <location>
        <begin position="101"/>
        <end position="117"/>
    </location>
</feature>
<feature type="transmembrane region" description="Helical" evidence="1">
    <location>
        <begin position="72"/>
        <end position="89"/>
    </location>
</feature>
<comment type="caution">
    <text evidence="2">The sequence shown here is derived from an EMBL/GenBank/DDBJ whole genome shotgun (WGS) entry which is preliminary data.</text>
</comment>
<feature type="transmembrane region" description="Helical" evidence="1">
    <location>
        <begin position="260"/>
        <end position="279"/>
    </location>
</feature>
<feature type="transmembrane region" description="Helical" evidence="1">
    <location>
        <begin position="185"/>
        <end position="206"/>
    </location>
</feature>
<feature type="transmembrane region" description="Helical" evidence="1">
    <location>
        <begin position="361"/>
        <end position="379"/>
    </location>
</feature>
<proteinExistence type="predicted"/>
<keyword evidence="3" id="KW-1185">Reference proteome</keyword>
<keyword evidence="1" id="KW-0472">Membrane</keyword>
<keyword evidence="1" id="KW-1133">Transmembrane helix</keyword>